<dbReference type="OrthoDB" id="9802383at2"/>
<dbReference type="RefSeq" id="WP_022790788.1">
    <property type="nucleotide sequence ID" value="NZ_UHFX01000003.1"/>
</dbReference>
<organism evidence="2 3">
    <name type="scientific">Faecalicoccus pleomorphus</name>
    <dbReference type="NCBI Taxonomy" id="1323"/>
    <lineage>
        <taxon>Bacteria</taxon>
        <taxon>Bacillati</taxon>
        <taxon>Bacillota</taxon>
        <taxon>Erysipelotrichia</taxon>
        <taxon>Erysipelotrichales</taxon>
        <taxon>Erysipelotrichaceae</taxon>
        <taxon>Faecalicoccus</taxon>
    </lineage>
</organism>
<sequence>MLSSQEQFNINLKRVVHEYSFDTASILDKKISRKRILLKDILYIEYYDRHSYIKLTNKQRIVTPYSLGYWENKLKPYSFSQCYRSYLVNCRFVADIKQDYVFLLNEEHIPLSRGFKKSFINSWLESVENQL</sequence>
<dbReference type="PANTHER" id="PTHR37299">
    <property type="entry name" value="TRANSCRIPTIONAL REGULATOR-RELATED"/>
    <property type="match status" value="1"/>
</dbReference>
<accession>A0A380LJ02</accession>
<feature type="domain" description="HTH LytTR-type" evidence="1">
    <location>
        <begin position="29"/>
        <end position="125"/>
    </location>
</feature>
<evidence type="ECO:0000313" key="3">
    <source>
        <dbReference type="Proteomes" id="UP000255523"/>
    </source>
</evidence>
<reference evidence="2 3" key="1">
    <citation type="submission" date="2018-06" db="EMBL/GenBank/DDBJ databases">
        <authorList>
            <consortium name="Pathogen Informatics"/>
            <person name="Doyle S."/>
        </authorList>
    </citation>
    <scope>NUCLEOTIDE SEQUENCE [LARGE SCALE GENOMIC DNA]</scope>
    <source>
        <strain evidence="2 3">NCTC11087</strain>
    </source>
</reference>
<name>A0A380LJ02_9FIRM</name>
<dbReference type="EMBL" id="UHFX01000003">
    <property type="protein sequence ID" value="SUO03243.1"/>
    <property type="molecule type" value="Genomic_DNA"/>
</dbReference>
<protein>
    <submittedName>
        <fullName evidence="2">Response regulator of the LytR/AlgR family</fullName>
    </submittedName>
</protein>
<dbReference type="PANTHER" id="PTHR37299:SF1">
    <property type="entry name" value="STAGE 0 SPORULATION PROTEIN A HOMOLOG"/>
    <property type="match status" value="1"/>
</dbReference>
<dbReference type="InterPro" id="IPR007492">
    <property type="entry name" value="LytTR_DNA-bd_dom"/>
</dbReference>
<dbReference type="PROSITE" id="PS50930">
    <property type="entry name" value="HTH_LYTTR"/>
    <property type="match status" value="1"/>
</dbReference>
<gene>
    <name evidence="2" type="ORF">NCTC11087_00097</name>
</gene>
<dbReference type="Proteomes" id="UP000255523">
    <property type="component" value="Unassembled WGS sequence"/>
</dbReference>
<dbReference type="GO" id="GO:0000156">
    <property type="term" value="F:phosphorelay response regulator activity"/>
    <property type="evidence" value="ECO:0007669"/>
    <property type="project" value="InterPro"/>
</dbReference>
<evidence type="ECO:0000313" key="2">
    <source>
        <dbReference type="EMBL" id="SUO03243.1"/>
    </source>
</evidence>
<dbReference type="GO" id="GO:0003677">
    <property type="term" value="F:DNA binding"/>
    <property type="evidence" value="ECO:0007669"/>
    <property type="project" value="InterPro"/>
</dbReference>
<dbReference type="AlphaFoldDB" id="A0A380LJ02"/>
<dbReference type="InterPro" id="IPR046947">
    <property type="entry name" value="LytR-like"/>
</dbReference>
<keyword evidence="3" id="KW-1185">Reference proteome</keyword>
<dbReference type="Gene3D" id="2.40.50.1020">
    <property type="entry name" value="LytTr DNA-binding domain"/>
    <property type="match status" value="1"/>
</dbReference>
<dbReference type="Pfam" id="PF04397">
    <property type="entry name" value="LytTR"/>
    <property type="match status" value="1"/>
</dbReference>
<dbReference type="SMART" id="SM00850">
    <property type="entry name" value="LytTR"/>
    <property type="match status" value="1"/>
</dbReference>
<dbReference type="GeneID" id="77461095"/>
<evidence type="ECO:0000259" key="1">
    <source>
        <dbReference type="PROSITE" id="PS50930"/>
    </source>
</evidence>
<proteinExistence type="predicted"/>